<feature type="binding site" evidence="6">
    <location>
        <position position="362"/>
    </location>
    <ligand>
        <name>D-dopa</name>
        <dbReference type="ChEBI" id="CHEBI:149689"/>
    </ligand>
</feature>
<keyword evidence="4 6" id="KW-0274">FAD</keyword>
<dbReference type="Proteomes" id="UP001160390">
    <property type="component" value="Unassembled WGS sequence"/>
</dbReference>
<dbReference type="InterPro" id="IPR006181">
    <property type="entry name" value="D-amino_acid_oxidase_CS"/>
</dbReference>
<evidence type="ECO:0000256" key="1">
    <source>
        <dbReference type="ARBA" id="ARBA00001974"/>
    </source>
</evidence>
<dbReference type="PROSITE" id="PS00677">
    <property type="entry name" value="DAO"/>
    <property type="match status" value="1"/>
</dbReference>
<dbReference type="GO" id="GO:0071949">
    <property type="term" value="F:FAD binding"/>
    <property type="evidence" value="ECO:0007669"/>
    <property type="project" value="InterPro"/>
</dbReference>
<keyword evidence="7" id="KW-1133">Transmembrane helix</keyword>
<reference evidence="9" key="1">
    <citation type="submission" date="2023-01" db="EMBL/GenBank/DDBJ databases">
        <authorList>
            <person name="Piombo E."/>
        </authorList>
    </citation>
    <scope>NUCLEOTIDE SEQUENCE</scope>
</reference>
<comment type="similarity">
    <text evidence="2">Belongs to the DAMOX/DASOX family.</text>
</comment>
<feature type="binding site" evidence="6">
    <location>
        <position position="334"/>
    </location>
    <ligand>
        <name>D-dopa</name>
        <dbReference type="ChEBI" id="CHEBI:149689"/>
    </ligand>
</feature>
<dbReference type="PANTHER" id="PTHR11530">
    <property type="entry name" value="D-AMINO ACID OXIDASE"/>
    <property type="match status" value="1"/>
</dbReference>
<gene>
    <name evidence="9" type="ORF">CCHLO57077_00013825</name>
</gene>
<dbReference type="GO" id="GO:0005737">
    <property type="term" value="C:cytoplasm"/>
    <property type="evidence" value="ECO:0007669"/>
    <property type="project" value="TreeGrafter"/>
</dbReference>
<evidence type="ECO:0000256" key="4">
    <source>
        <dbReference type="ARBA" id="ARBA00022827"/>
    </source>
</evidence>
<dbReference type="Pfam" id="PF01266">
    <property type="entry name" value="DAO"/>
    <property type="match status" value="1"/>
</dbReference>
<dbReference type="GO" id="GO:0003884">
    <property type="term" value="F:D-amino-acid oxidase activity"/>
    <property type="evidence" value="ECO:0007669"/>
    <property type="project" value="InterPro"/>
</dbReference>
<dbReference type="SUPFAM" id="SSF54373">
    <property type="entry name" value="FAD-linked reductases, C-terminal domain"/>
    <property type="match status" value="1"/>
</dbReference>
<evidence type="ECO:0000259" key="8">
    <source>
        <dbReference type="Pfam" id="PF01266"/>
    </source>
</evidence>
<evidence type="ECO:0000313" key="10">
    <source>
        <dbReference type="Proteomes" id="UP001160390"/>
    </source>
</evidence>
<sequence>MTLHQDNQKRCIPSRLSFEAIAFNAAYLSLMAETIVVVVGAGVSGLTSALLLSKKKGYKITVVAKHMPGDYDGEYASPFAGANIVPMAEEKEKRWESQTWKELKRLVEEVPEAGIHFQKCHILHREHDLKNPAGFPVHAFSPTPWYKSIFDDFRELPKGQVPDGYDGGCEFTGVCINTTMYLQWLAGQLLRSGVQLKRGILADISEAKNLSHTGKPASIIINTTGLGSFKLGGVEDKTMYPIRGQVALVRNESTPMVICSGSADGPGEELYLMQRAAGGGTILGGTYDIGNWDTNPDPNVASRIMSRIVKIRPEIAAGKGITGLSVIRHAVGLRPARKGGVRIEKEKLDDKTSIVHNYGHGGYGYQTSYGYAEAVVELVEVIKGPASKL</sequence>
<protein>
    <recommendedName>
        <fullName evidence="8">FAD dependent oxidoreductase domain-containing protein</fullName>
    </recommendedName>
</protein>
<dbReference type="InterPro" id="IPR023209">
    <property type="entry name" value="DAO"/>
</dbReference>
<keyword evidence="7" id="KW-0472">Membrane</keyword>
<accession>A0AA35M2M9</accession>
<dbReference type="PIRSF" id="PIRSF000189">
    <property type="entry name" value="D-aa_oxidase"/>
    <property type="match status" value="1"/>
</dbReference>
<evidence type="ECO:0000256" key="5">
    <source>
        <dbReference type="ARBA" id="ARBA00023002"/>
    </source>
</evidence>
<dbReference type="PANTHER" id="PTHR11530:SF16">
    <property type="entry name" value="D-AMINO ACID OXIDASE (AFU_ORTHOLOGUE AFUA_5G11290)"/>
    <property type="match status" value="1"/>
</dbReference>
<dbReference type="AlphaFoldDB" id="A0AA35M2M9"/>
<dbReference type="Gene3D" id="3.30.9.10">
    <property type="entry name" value="D-Amino Acid Oxidase, subunit A, domain 2"/>
    <property type="match status" value="1"/>
</dbReference>
<dbReference type="Gene3D" id="3.40.50.720">
    <property type="entry name" value="NAD(P)-binding Rossmann-like Domain"/>
    <property type="match status" value="1"/>
</dbReference>
<proteinExistence type="inferred from homology"/>
<keyword evidence="7" id="KW-0812">Transmembrane</keyword>
<evidence type="ECO:0000313" key="9">
    <source>
        <dbReference type="EMBL" id="CAI6089015.1"/>
    </source>
</evidence>
<evidence type="ECO:0000256" key="6">
    <source>
        <dbReference type="PIRSR" id="PIRSR000189-1"/>
    </source>
</evidence>
<comment type="cofactor">
    <cofactor evidence="1 6">
        <name>FAD</name>
        <dbReference type="ChEBI" id="CHEBI:57692"/>
    </cofactor>
</comment>
<keyword evidence="10" id="KW-1185">Reference proteome</keyword>
<evidence type="ECO:0000256" key="3">
    <source>
        <dbReference type="ARBA" id="ARBA00022630"/>
    </source>
</evidence>
<keyword evidence="5" id="KW-0560">Oxidoreductase</keyword>
<dbReference type="SUPFAM" id="SSF51971">
    <property type="entry name" value="Nucleotide-binding domain"/>
    <property type="match status" value="1"/>
</dbReference>
<evidence type="ECO:0000256" key="7">
    <source>
        <dbReference type="SAM" id="Phobius"/>
    </source>
</evidence>
<feature type="domain" description="FAD dependent oxidoreductase" evidence="8">
    <location>
        <begin position="36"/>
        <end position="378"/>
    </location>
</feature>
<feature type="transmembrane region" description="Helical" evidence="7">
    <location>
        <begin position="25"/>
        <end position="52"/>
    </location>
</feature>
<name>A0AA35M2M9_9HYPO</name>
<comment type="caution">
    <text evidence="9">The sequence shown here is derived from an EMBL/GenBank/DDBJ whole genome shotgun (WGS) entry which is preliminary data.</text>
</comment>
<dbReference type="InterPro" id="IPR006076">
    <property type="entry name" value="FAD-dep_OxRdtase"/>
</dbReference>
<organism evidence="9 10">
    <name type="scientific">Clonostachys chloroleuca</name>
    <dbReference type="NCBI Taxonomy" id="1926264"/>
    <lineage>
        <taxon>Eukaryota</taxon>
        <taxon>Fungi</taxon>
        <taxon>Dikarya</taxon>
        <taxon>Ascomycota</taxon>
        <taxon>Pezizomycotina</taxon>
        <taxon>Sordariomycetes</taxon>
        <taxon>Hypocreomycetidae</taxon>
        <taxon>Hypocreales</taxon>
        <taxon>Bionectriaceae</taxon>
        <taxon>Clonostachys</taxon>
    </lineage>
</organism>
<evidence type="ECO:0000256" key="2">
    <source>
        <dbReference type="ARBA" id="ARBA00006730"/>
    </source>
</evidence>
<dbReference type="GO" id="GO:0019478">
    <property type="term" value="P:D-amino acid catabolic process"/>
    <property type="evidence" value="ECO:0007669"/>
    <property type="project" value="TreeGrafter"/>
</dbReference>
<feature type="binding site" evidence="6">
    <location>
        <position position="224"/>
    </location>
    <ligand>
        <name>FAD</name>
        <dbReference type="ChEBI" id="CHEBI:57692"/>
    </ligand>
</feature>
<keyword evidence="3" id="KW-0285">Flavoprotein</keyword>
<dbReference type="EMBL" id="CABFNP030000902">
    <property type="protein sequence ID" value="CAI6089015.1"/>
    <property type="molecule type" value="Genomic_DNA"/>
</dbReference>